<dbReference type="EMBL" id="CAJFDH010000004">
    <property type="protein sequence ID" value="CAD5220650.1"/>
    <property type="molecule type" value="Genomic_DNA"/>
</dbReference>
<name>A0A811KXT9_9BILA</name>
<keyword evidence="2" id="KW-1185">Reference proteome</keyword>
<dbReference type="Proteomes" id="UP000614601">
    <property type="component" value="Unassembled WGS sequence"/>
</dbReference>
<dbReference type="AlphaFoldDB" id="A0A811KXT9"/>
<comment type="caution">
    <text evidence="1">The sequence shown here is derived from an EMBL/GenBank/DDBJ whole genome shotgun (WGS) entry which is preliminary data.</text>
</comment>
<reference evidence="1" key="1">
    <citation type="submission" date="2020-09" db="EMBL/GenBank/DDBJ databases">
        <authorList>
            <person name="Kikuchi T."/>
        </authorList>
    </citation>
    <scope>NUCLEOTIDE SEQUENCE</scope>
    <source>
        <strain evidence="1">SH1</strain>
    </source>
</reference>
<accession>A0A811KXT9</accession>
<proteinExistence type="predicted"/>
<organism evidence="1 2">
    <name type="scientific">Bursaphelenchus okinawaensis</name>
    <dbReference type="NCBI Taxonomy" id="465554"/>
    <lineage>
        <taxon>Eukaryota</taxon>
        <taxon>Metazoa</taxon>
        <taxon>Ecdysozoa</taxon>
        <taxon>Nematoda</taxon>
        <taxon>Chromadorea</taxon>
        <taxon>Rhabditida</taxon>
        <taxon>Tylenchina</taxon>
        <taxon>Tylenchomorpha</taxon>
        <taxon>Aphelenchoidea</taxon>
        <taxon>Aphelenchoididae</taxon>
        <taxon>Bursaphelenchus</taxon>
    </lineage>
</organism>
<dbReference type="Proteomes" id="UP000783686">
    <property type="component" value="Unassembled WGS sequence"/>
</dbReference>
<protein>
    <submittedName>
        <fullName evidence="1">Uncharacterized protein</fullName>
    </submittedName>
</protein>
<gene>
    <name evidence="1" type="ORF">BOKJ2_LOCUS9050</name>
</gene>
<dbReference type="EMBL" id="CAJFCW020000004">
    <property type="protein sequence ID" value="CAG9114003.1"/>
    <property type="molecule type" value="Genomic_DNA"/>
</dbReference>
<evidence type="ECO:0000313" key="2">
    <source>
        <dbReference type="Proteomes" id="UP000614601"/>
    </source>
</evidence>
<evidence type="ECO:0000313" key="1">
    <source>
        <dbReference type="EMBL" id="CAD5220650.1"/>
    </source>
</evidence>
<sequence length="72" mass="7915">MAAHLGQNIKVIDVKANPLRDNSSGSWTCHVQVNELMYILKYVIQRLTEVADGRNAVALGTPYSNSTNDLKA</sequence>